<proteinExistence type="predicted"/>
<gene>
    <name evidence="1" type="ORF">SAMN05444158_5971</name>
</gene>
<dbReference type="Proteomes" id="UP000243904">
    <property type="component" value="Chromosome I"/>
</dbReference>
<evidence type="ECO:0000313" key="2">
    <source>
        <dbReference type="Proteomes" id="UP000243904"/>
    </source>
</evidence>
<dbReference type="AlphaFoldDB" id="A0A1H2A8X0"/>
<name>A0A1H2A8X0_9BRAD</name>
<protein>
    <submittedName>
        <fullName evidence="1">Uncharacterized protein</fullName>
    </submittedName>
</protein>
<reference evidence="2" key="1">
    <citation type="submission" date="2016-10" db="EMBL/GenBank/DDBJ databases">
        <authorList>
            <person name="Varghese N."/>
            <person name="Submissions S."/>
        </authorList>
    </citation>
    <scope>NUCLEOTIDE SEQUENCE [LARGE SCALE GENOMIC DNA]</scope>
    <source>
        <strain evidence="2">GAS369</strain>
    </source>
</reference>
<sequence>MGLDFIRTAAPGFNRVLDRRLVELNSPTLFSRDVPVFSRTARADMRDDVAVTLGEKVMLRVINNKVIVQRLNAVIAECPNAPAELVAILRSGAGIAEGEITSVQPISQTLEVGICE</sequence>
<dbReference type="RefSeq" id="WP_146689857.1">
    <property type="nucleotide sequence ID" value="NZ_LT629750.1"/>
</dbReference>
<dbReference type="EMBL" id="LT629750">
    <property type="protein sequence ID" value="SDT42304.1"/>
    <property type="molecule type" value="Genomic_DNA"/>
</dbReference>
<organism evidence="1 2">
    <name type="scientific">Bradyrhizobium canariense</name>
    <dbReference type="NCBI Taxonomy" id="255045"/>
    <lineage>
        <taxon>Bacteria</taxon>
        <taxon>Pseudomonadati</taxon>
        <taxon>Pseudomonadota</taxon>
        <taxon>Alphaproteobacteria</taxon>
        <taxon>Hyphomicrobiales</taxon>
        <taxon>Nitrobacteraceae</taxon>
        <taxon>Bradyrhizobium</taxon>
    </lineage>
</organism>
<keyword evidence="2" id="KW-1185">Reference proteome</keyword>
<evidence type="ECO:0000313" key="1">
    <source>
        <dbReference type="EMBL" id="SDT42304.1"/>
    </source>
</evidence>
<accession>A0A1H2A8X0</accession>